<dbReference type="EMBL" id="VIKR01000002">
    <property type="protein sequence ID" value="TQV74688.1"/>
    <property type="molecule type" value="Genomic_DNA"/>
</dbReference>
<comment type="caution">
    <text evidence="2">The sequence shown here is derived from an EMBL/GenBank/DDBJ whole genome shotgun (WGS) entry which is preliminary data.</text>
</comment>
<evidence type="ECO:0000313" key="3">
    <source>
        <dbReference type="Proteomes" id="UP000317839"/>
    </source>
</evidence>
<reference evidence="2 3" key="1">
    <citation type="submission" date="2019-06" db="EMBL/GenBank/DDBJ databases">
        <title>Draft genome of Aliikangiella marina GYP-15.</title>
        <authorList>
            <person name="Wang G."/>
        </authorList>
    </citation>
    <scope>NUCLEOTIDE SEQUENCE [LARGE SCALE GENOMIC DNA]</scope>
    <source>
        <strain evidence="2 3">GYP-15</strain>
    </source>
</reference>
<accession>A0A545TBU5</accession>
<feature type="signal peptide" evidence="1">
    <location>
        <begin position="1"/>
        <end position="19"/>
    </location>
</feature>
<gene>
    <name evidence="2" type="ORF">FLL45_06930</name>
</gene>
<name>A0A545TBU5_9GAMM</name>
<evidence type="ECO:0000313" key="2">
    <source>
        <dbReference type="EMBL" id="TQV74688.1"/>
    </source>
</evidence>
<organism evidence="2 3">
    <name type="scientific">Aliikangiella marina</name>
    <dbReference type="NCBI Taxonomy" id="1712262"/>
    <lineage>
        <taxon>Bacteria</taxon>
        <taxon>Pseudomonadati</taxon>
        <taxon>Pseudomonadota</taxon>
        <taxon>Gammaproteobacteria</taxon>
        <taxon>Oceanospirillales</taxon>
        <taxon>Pleioneaceae</taxon>
        <taxon>Aliikangiella</taxon>
    </lineage>
</organism>
<keyword evidence="1" id="KW-0732">Signal</keyword>
<evidence type="ECO:0008006" key="4">
    <source>
        <dbReference type="Google" id="ProtNLM"/>
    </source>
</evidence>
<dbReference type="RefSeq" id="WP_142941302.1">
    <property type="nucleotide sequence ID" value="NZ_VIKR01000002.1"/>
</dbReference>
<protein>
    <recommendedName>
        <fullName evidence="4">DUF4412 domain-containing protein</fullName>
    </recommendedName>
</protein>
<proteinExistence type="predicted"/>
<evidence type="ECO:0000256" key="1">
    <source>
        <dbReference type="SAM" id="SignalP"/>
    </source>
</evidence>
<dbReference type="Proteomes" id="UP000317839">
    <property type="component" value="Unassembled WGS sequence"/>
</dbReference>
<dbReference type="AlphaFoldDB" id="A0A545TBU5"/>
<keyword evidence="3" id="KW-1185">Reference proteome</keyword>
<feature type="chain" id="PRO_5021917195" description="DUF4412 domain-containing protein" evidence="1">
    <location>
        <begin position="20"/>
        <end position="219"/>
    </location>
</feature>
<sequence>MIIRAILLVILLASGSAGAEGGFLDKAKMMYDATVCATEHTKTICVMKLLLSNGEQTPLSQGSKAEGQSKKYFLVSPNDNWVKLKIGKARNDLVIGEKTGFGMVYVDWLDEPFVDFHENAKQPLMELAKQLKSEPEYVELDVWPYKENGAVYLVCYVTNIKTEECMWSATANVNGGAVRIFSTSSGTEAMIGDVVGLIASIDVEPVAEEESQASAGSGE</sequence>